<dbReference type="PRINTS" id="PR01838">
    <property type="entry name" value="NCAMFAMILY"/>
</dbReference>
<protein>
    <recommendedName>
        <fullName evidence="17">Neural cell adhesion molecule 1</fullName>
    </recommendedName>
</protein>
<dbReference type="InterPro" id="IPR003599">
    <property type="entry name" value="Ig_sub"/>
</dbReference>
<reference evidence="15" key="2">
    <citation type="submission" date="2025-08" db="UniProtKB">
        <authorList>
            <consortium name="Ensembl"/>
        </authorList>
    </citation>
    <scope>IDENTIFICATION</scope>
</reference>
<dbReference type="eggNOG" id="KOG3510">
    <property type="taxonomic scope" value="Eukaryota"/>
</dbReference>
<dbReference type="InParanoid" id="H2ZSB0"/>
<keyword evidence="5" id="KW-0130">Cell adhesion</keyword>
<feature type="domain" description="Ig-like" evidence="13">
    <location>
        <begin position="79"/>
        <end position="167"/>
    </location>
</feature>
<dbReference type="InterPro" id="IPR013783">
    <property type="entry name" value="Ig-like_fold"/>
</dbReference>
<dbReference type="EMBL" id="AFYH01115443">
    <property type="status" value="NOT_ANNOTATED_CDS"/>
    <property type="molecule type" value="Genomic_DNA"/>
</dbReference>
<dbReference type="OMA" id="XKGPVEA"/>
<dbReference type="SMART" id="SM00409">
    <property type="entry name" value="IG"/>
    <property type="match status" value="5"/>
</dbReference>
<dbReference type="SMART" id="SM00408">
    <property type="entry name" value="IGc2"/>
    <property type="match status" value="4"/>
</dbReference>
<accession>H2ZSB0</accession>
<name>H2ZSB0_LATCH</name>
<evidence type="ECO:0000256" key="7">
    <source>
        <dbReference type="ARBA" id="ARBA00023136"/>
    </source>
</evidence>
<dbReference type="GO" id="GO:0043005">
    <property type="term" value="C:neuron projection"/>
    <property type="evidence" value="ECO:0007669"/>
    <property type="project" value="TreeGrafter"/>
</dbReference>
<evidence type="ECO:0000256" key="5">
    <source>
        <dbReference type="ARBA" id="ARBA00022889"/>
    </source>
</evidence>
<feature type="domain" description="Ig-like" evidence="13">
    <location>
        <begin position="174"/>
        <end position="260"/>
    </location>
</feature>
<dbReference type="Ensembl" id="ENSLACT00000000283.1">
    <property type="protein sequence ID" value="ENSLACP00000000281.1"/>
    <property type="gene ID" value="ENSLACG00000000251.1"/>
</dbReference>
<dbReference type="InterPro" id="IPR009138">
    <property type="entry name" value="Neural_cell_adh"/>
</dbReference>
<dbReference type="Pfam" id="PF00041">
    <property type="entry name" value="fn3"/>
    <property type="match status" value="2"/>
</dbReference>
<evidence type="ECO:0000259" key="13">
    <source>
        <dbReference type="PROSITE" id="PS50835"/>
    </source>
</evidence>
<dbReference type="GO" id="GO:0007155">
    <property type="term" value="P:cell adhesion"/>
    <property type="evidence" value="ECO:0007669"/>
    <property type="project" value="UniProtKB-KW"/>
</dbReference>
<dbReference type="GO" id="GO:0005886">
    <property type="term" value="C:plasma membrane"/>
    <property type="evidence" value="ECO:0007669"/>
    <property type="project" value="UniProtKB-ARBA"/>
</dbReference>
<reference evidence="16" key="1">
    <citation type="submission" date="2011-08" db="EMBL/GenBank/DDBJ databases">
        <title>The draft genome of Latimeria chalumnae.</title>
        <authorList>
            <person name="Di Palma F."/>
            <person name="Alfoldi J."/>
            <person name="Johnson J."/>
            <person name="Berlin A."/>
            <person name="Gnerre S."/>
            <person name="Jaffe D."/>
            <person name="MacCallum I."/>
            <person name="Young S."/>
            <person name="Walker B.J."/>
            <person name="Lander E."/>
            <person name="Lindblad-Toh K."/>
        </authorList>
    </citation>
    <scope>NUCLEOTIDE SEQUENCE [LARGE SCALE GENOMIC DNA]</scope>
    <source>
        <strain evidence="16">Wild caught</strain>
    </source>
</reference>
<dbReference type="PROSITE" id="PS50835">
    <property type="entry name" value="IG_LIKE"/>
    <property type="match status" value="4"/>
</dbReference>
<dbReference type="FunFam" id="2.60.40.10:FF:000032">
    <property type="entry name" value="palladin isoform X1"/>
    <property type="match status" value="1"/>
</dbReference>
<comment type="subcellular location">
    <subcellularLocation>
        <location evidence="1">Membrane</location>
        <topology evidence="1">Single-pass membrane protein</topology>
    </subcellularLocation>
</comment>
<keyword evidence="3" id="KW-0732">Signal</keyword>
<feature type="compositionally biased region" description="Basic and acidic residues" evidence="11">
    <location>
        <begin position="549"/>
        <end position="563"/>
    </location>
</feature>
<dbReference type="SUPFAM" id="SSF49265">
    <property type="entry name" value="Fibronectin type III"/>
    <property type="match status" value="1"/>
</dbReference>
<evidence type="ECO:0000256" key="3">
    <source>
        <dbReference type="ARBA" id="ARBA00022729"/>
    </source>
</evidence>
<dbReference type="InterPro" id="IPR051170">
    <property type="entry name" value="Neural/epithelial_adhesion"/>
</dbReference>
<evidence type="ECO:0000256" key="10">
    <source>
        <dbReference type="ARBA" id="ARBA00023319"/>
    </source>
</evidence>
<evidence type="ECO:0000313" key="16">
    <source>
        <dbReference type="Proteomes" id="UP000008672"/>
    </source>
</evidence>
<dbReference type="Pfam" id="PF07679">
    <property type="entry name" value="I-set"/>
    <property type="match status" value="3"/>
</dbReference>
<dbReference type="Proteomes" id="UP000008672">
    <property type="component" value="Unassembled WGS sequence"/>
</dbReference>
<dbReference type="Pfam" id="PF13927">
    <property type="entry name" value="Ig_3"/>
    <property type="match status" value="1"/>
</dbReference>
<evidence type="ECO:0008006" key="17">
    <source>
        <dbReference type="Google" id="ProtNLM"/>
    </source>
</evidence>
<dbReference type="SUPFAM" id="SSF48726">
    <property type="entry name" value="Immunoglobulin"/>
    <property type="match status" value="5"/>
</dbReference>
<evidence type="ECO:0000256" key="6">
    <source>
        <dbReference type="ARBA" id="ARBA00022989"/>
    </source>
</evidence>
<dbReference type="InterPro" id="IPR007110">
    <property type="entry name" value="Ig-like_dom"/>
</dbReference>
<dbReference type="InterPro" id="IPR036116">
    <property type="entry name" value="FN3_sf"/>
</dbReference>
<dbReference type="SMART" id="SM00060">
    <property type="entry name" value="FN3"/>
    <property type="match status" value="2"/>
</dbReference>
<organism evidence="15 16">
    <name type="scientific">Latimeria chalumnae</name>
    <name type="common">Coelacanth</name>
    <dbReference type="NCBI Taxonomy" id="7897"/>
    <lineage>
        <taxon>Eukaryota</taxon>
        <taxon>Metazoa</taxon>
        <taxon>Chordata</taxon>
        <taxon>Craniata</taxon>
        <taxon>Vertebrata</taxon>
        <taxon>Euteleostomi</taxon>
        <taxon>Coelacanthiformes</taxon>
        <taxon>Coelacanthidae</taxon>
        <taxon>Latimeria</taxon>
    </lineage>
</organism>
<dbReference type="HOGENOM" id="CLU_010961_0_0_1"/>
<evidence type="ECO:0000256" key="4">
    <source>
        <dbReference type="ARBA" id="ARBA00022737"/>
    </source>
</evidence>
<dbReference type="PROSITE" id="PS50853">
    <property type="entry name" value="FN3"/>
    <property type="match status" value="2"/>
</dbReference>
<feature type="transmembrane region" description="Helical" evidence="12">
    <location>
        <begin position="666"/>
        <end position="686"/>
    </location>
</feature>
<dbReference type="FunFam" id="2.60.40.10:FF:000173">
    <property type="entry name" value="Neural cell adhesion molecule 1"/>
    <property type="match status" value="1"/>
</dbReference>
<keyword evidence="16" id="KW-1185">Reference proteome</keyword>
<dbReference type="CDD" id="cd00063">
    <property type="entry name" value="FN3"/>
    <property type="match status" value="2"/>
</dbReference>
<dbReference type="InterPro" id="IPR036179">
    <property type="entry name" value="Ig-like_dom_sf"/>
</dbReference>
<dbReference type="InterPro" id="IPR003961">
    <property type="entry name" value="FN3_dom"/>
</dbReference>
<dbReference type="Gene3D" id="2.60.40.10">
    <property type="entry name" value="Immunoglobulins"/>
    <property type="match status" value="7"/>
</dbReference>
<dbReference type="GeneTree" id="ENSGT00940000155743"/>
<keyword evidence="6 12" id="KW-1133">Transmembrane helix</keyword>
<dbReference type="EMBL" id="AFYH01115445">
    <property type="status" value="NOT_ANNOTATED_CDS"/>
    <property type="molecule type" value="Genomic_DNA"/>
</dbReference>
<evidence type="ECO:0000313" key="15">
    <source>
        <dbReference type="Ensembl" id="ENSLACP00000000281.1"/>
    </source>
</evidence>
<evidence type="ECO:0000256" key="9">
    <source>
        <dbReference type="ARBA" id="ARBA00023180"/>
    </source>
</evidence>
<reference evidence="15" key="3">
    <citation type="submission" date="2025-09" db="UniProtKB">
        <authorList>
            <consortium name="Ensembl"/>
        </authorList>
    </citation>
    <scope>IDENTIFICATION</scope>
</reference>
<dbReference type="PANTHER" id="PTHR12231:SF239">
    <property type="entry name" value="NEURAL CELL ADHESION MOLECULE 1"/>
    <property type="match status" value="1"/>
</dbReference>
<dbReference type="AlphaFoldDB" id="H2ZSB0"/>
<sequence>FFSPLLAASGKEAVFLWYKPNGEEIDDSAEEKFEVQRIDETNSALNIKSVEITDSGVYKCIATFDETGEELIYELAILEKVTLKDVKVYYEFREGDDATIFCHVKGIPTPVVTWYHNSQVINPRAVCICLLYNDSLTIRNVVRSDGGTYTCEGKITDRQEVAQKDISVVITAIPQMKANPIIGNFTSPIGREIQSLGTSQTQLTADKPNHWGLNKDTDSGKYTFNTDKTELKLTSVEKSDEGEYTCKAKNKLGEAQKTLKLHVFVKPVVTMNKDVLKVVERQKVDIPCEVKGDPVPTIQWLKNTTEVGKADPMSTSHMNFTYQGGESILTIWNVQHTDADQYACVATSMLGQDSHNVIMEVEFVPKMETPENQTLYTWVGNPVNVTILFLSNPEATVSLHHNGKEIGVQTKSEGQHYKVYIEVTPNSEEDFGSYELIAKNQLGSSPILFTVKEAATPEAPLNVTVKAHATTLNVNFDPPLADGGAPVIQYKLEWKKKEEKEWESKMVARNEGQQEAFVLSLGELDTFTDYEVRVTAINGKGEGVPSKPTEAKTLSRREPDRPRLSGSIQPEDNSVHINLEQIETGGSPIFQYEVQYKLVQSAQREDMTLKSNATTVQLKDLKWGSKYTVEVRAENKFGHSAPAVYNFTIPSESLSTPKNMLMKQGVGTGGIVGIIMVIFLVLLIVVDVSCYYSNRCGMLMCIAVNLLGKRRSEAKGLDVEEG</sequence>
<feature type="domain" description="Ig-like" evidence="13">
    <location>
        <begin position="17"/>
        <end position="76"/>
    </location>
</feature>
<keyword evidence="10" id="KW-0393">Immunoglobulin domain</keyword>
<feature type="domain" description="Ig-like" evidence="13">
    <location>
        <begin position="267"/>
        <end position="362"/>
    </location>
</feature>
<dbReference type="InterPro" id="IPR013098">
    <property type="entry name" value="Ig_I-set"/>
</dbReference>
<feature type="domain" description="Fibronectin type-III" evidence="14">
    <location>
        <begin position="558"/>
        <end position="652"/>
    </location>
</feature>
<dbReference type="STRING" id="7897.ENSLACP00000000281"/>
<dbReference type="PANTHER" id="PTHR12231">
    <property type="entry name" value="CTX-RELATED TYPE I TRANSMEMBRANE PROTEIN"/>
    <property type="match status" value="1"/>
</dbReference>
<evidence type="ECO:0000256" key="8">
    <source>
        <dbReference type="ARBA" id="ARBA00023157"/>
    </source>
</evidence>
<evidence type="ECO:0000259" key="14">
    <source>
        <dbReference type="PROSITE" id="PS50853"/>
    </source>
</evidence>
<dbReference type="CDD" id="cd00096">
    <property type="entry name" value="Ig"/>
    <property type="match status" value="1"/>
</dbReference>
<dbReference type="InterPro" id="IPR003598">
    <property type="entry name" value="Ig_sub2"/>
</dbReference>
<proteinExistence type="predicted"/>
<evidence type="ECO:0000256" key="1">
    <source>
        <dbReference type="ARBA" id="ARBA00004167"/>
    </source>
</evidence>
<keyword evidence="9" id="KW-0325">Glycoprotein</keyword>
<keyword evidence="7 12" id="KW-0472">Membrane</keyword>
<dbReference type="EMBL" id="AFYH01115444">
    <property type="status" value="NOT_ANNOTATED_CDS"/>
    <property type="molecule type" value="Genomic_DNA"/>
</dbReference>
<evidence type="ECO:0000256" key="12">
    <source>
        <dbReference type="SAM" id="Phobius"/>
    </source>
</evidence>
<keyword evidence="2 12" id="KW-0812">Transmembrane</keyword>
<keyword evidence="4" id="KW-0677">Repeat</keyword>
<keyword evidence="8" id="KW-1015">Disulfide bond</keyword>
<evidence type="ECO:0000256" key="11">
    <source>
        <dbReference type="SAM" id="MobiDB-lite"/>
    </source>
</evidence>
<feature type="region of interest" description="Disordered" evidence="11">
    <location>
        <begin position="539"/>
        <end position="570"/>
    </location>
</feature>
<dbReference type="Bgee" id="ENSLACG00000000251">
    <property type="expression patterns" value="Expressed in pectoral fin and 2 other cell types or tissues"/>
</dbReference>
<feature type="domain" description="Fibronectin type-III" evidence="14">
    <location>
        <begin position="459"/>
        <end position="556"/>
    </location>
</feature>
<dbReference type="EMBL" id="AFYH01115446">
    <property type="status" value="NOT_ANNOTATED_CDS"/>
    <property type="molecule type" value="Genomic_DNA"/>
</dbReference>
<evidence type="ECO:0000256" key="2">
    <source>
        <dbReference type="ARBA" id="ARBA00022692"/>
    </source>
</evidence>